<sequence>PEAERGGCEGAALLLSPRPGEDRRHPCSLTSPEVHTIMDELKRTRRTESVACDRTRKRLAVLSLQDPGGFGATAGPAGVMFHGQECFHQTQSRKHT</sequence>
<reference evidence="2" key="1">
    <citation type="submission" date="2016-05" db="EMBL/GenBank/DDBJ databases">
        <authorList>
            <person name="Lavstsen T."/>
            <person name="Jespersen J.S."/>
        </authorList>
    </citation>
    <scope>NUCLEOTIDE SEQUENCE</scope>
    <source>
        <tissue evidence="2">Brain</tissue>
    </source>
</reference>
<evidence type="ECO:0000256" key="1">
    <source>
        <dbReference type="SAM" id="MobiDB-lite"/>
    </source>
</evidence>
<feature type="non-terminal residue" evidence="2">
    <location>
        <position position="1"/>
    </location>
</feature>
<evidence type="ECO:0000313" key="2">
    <source>
        <dbReference type="EMBL" id="SBQ34096.1"/>
    </source>
</evidence>
<name>A0A1A8DLG5_NOTKA</name>
<gene>
    <name evidence="2" type="primary">Nfu_g_1_011919</name>
</gene>
<protein>
    <submittedName>
        <fullName evidence="2">Uncharacterized protein</fullName>
    </submittedName>
</protein>
<feature type="non-terminal residue" evidence="2">
    <location>
        <position position="96"/>
    </location>
</feature>
<reference evidence="2" key="2">
    <citation type="submission" date="2016-06" db="EMBL/GenBank/DDBJ databases">
        <title>The genome of a short-lived fish provides insights into sex chromosome evolution and the genetic control of aging.</title>
        <authorList>
            <person name="Reichwald K."/>
            <person name="Felder M."/>
            <person name="Petzold A."/>
            <person name="Koch P."/>
            <person name="Groth M."/>
            <person name="Platzer M."/>
        </authorList>
    </citation>
    <scope>NUCLEOTIDE SEQUENCE</scope>
    <source>
        <tissue evidence="2">Brain</tissue>
    </source>
</reference>
<accession>A0A1A8DLG5</accession>
<organism evidence="2">
    <name type="scientific">Nothobranchius kadleci</name>
    <name type="common">African annual killifish</name>
    <dbReference type="NCBI Taxonomy" id="1051664"/>
    <lineage>
        <taxon>Eukaryota</taxon>
        <taxon>Metazoa</taxon>
        <taxon>Chordata</taxon>
        <taxon>Craniata</taxon>
        <taxon>Vertebrata</taxon>
        <taxon>Euteleostomi</taxon>
        <taxon>Actinopterygii</taxon>
        <taxon>Neopterygii</taxon>
        <taxon>Teleostei</taxon>
        <taxon>Neoteleostei</taxon>
        <taxon>Acanthomorphata</taxon>
        <taxon>Ovalentaria</taxon>
        <taxon>Atherinomorphae</taxon>
        <taxon>Cyprinodontiformes</taxon>
        <taxon>Nothobranchiidae</taxon>
        <taxon>Nothobranchius</taxon>
    </lineage>
</organism>
<feature type="region of interest" description="Disordered" evidence="1">
    <location>
        <begin position="1"/>
        <end position="29"/>
    </location>
</feature>
<dbReference type="EMBL" id="HAEA01005616">
    <property type="protein sequence ID" value="SBQ34096.1"/>
    <property type="molecule type" value="Transcribed_RNA"/>
</dbReference>
<dbReference type="AlphaFoldDB" id="A0A1A8DLG5"/>
<proteinExistence type="predicted"/>